<dbReference type="SMART" id="SM00860">
    <property type="entry name" value="SMI1_KNR4"/>
    <property type="match status" value="1"/>
</dbReference>
<dbReference type="Proteomes" id="UP001649381">
    <property type="component" value="Unassembled WGS sequence"/>
</dbReference>
<protein>
    <submittedName>
        <fullName evidence="2">SMI1/KNR4 family protein</fullName>
    </submittedName>
</protein>
<evidence type="ECO:0000313" key="2">
    <source>
        <dbReference type="EMBL" id="MCF6137749.1"/>
    </source>
</evidence>
<name>A0ABS9GYD5_9BACL</name>
<reference evidence="2 3" key="1">
    <citation type="submission" date="2022-01" db="EMBL/GenBank/DDBJ databases">
        <title>Alkalihalobacillus sp. EGI L200015, a novel bacterium isolated from a salt lake sediment.</title>
        <authorList>
            <person name="Gao L."/>
            <person name="Fang B.-Z."/>
            <person name="Li W.-J."/>
        </authorList>
    </citation>
    <scope>NUCLEOTIDE SEQUENCE [LARGE SCALE GENOMIC DNA]</scope>
    <source>
        <strain evidence="2 3">KCTC 12718</strain>
    </source>
</reference>
<proteinExistence type="predicted"/>
<dbReference type="SUPFAM" id="SSF160631">
    <property type="entry name" value="SMI1/KNR4-like"/>
    <property type="match status" value="1"/>
</dbReference>
<dbReference type="InterPro" id="IPR037883">
    <property type="entry name" value="Knr4/Smi1-like_sf"/>
</dbReference>
<accession>A0ABS9GYD5</accession>
<comment type="caution">
    <text evidence="2">The sequence shown here is derived from an EMBL/GenBank/DDBJ whole genome shotgun (WGS) entry which is preliminary data.</text>
</comment>
<gene>
    <name evidence="2" type="ORF">L2716_08400</name>
</gene>
<dbReference type="Pfam" id="PF09346">
    <property type="entry name" value="SMI1_KNR4"/>
    <property type="match status" value="1"/>
</dbReference>
<sequence>MKNIWQEDNDYCKLEPLTEEAVKRAEGQLKIKLPNLYINILKQQNGGSIKFNAFPTDVPTDWAEDHINIDHFFGIGLDKEKGILDSDYLIQEWDLPRNLVLISGAGHSWFALDYRYSKTDPSVIFIDVELHQELKLASNFEEFIQGLFINIEEEKSNVQNSVLSEQEINNYCVQIDDAIRTSTPKEIDSLFTKILSTNSELTRYMVEKMRHHKNSQVHFNLLLYLSCCAEGENKGILKDD</sequence>
<dbReference type="EMBL" id="JAKIJS010000001">
    <property type="protein sequence ID" value="MCF6137749.1"/>
    <property type="molecule type" value="Genomic_DNA"/>
</dbReference>
<keyword evidence="3" id="KW-1185">Reference proteome</keyword>
<dbReference type="InterPro" id="IPR018958">
    <property type="entry name" value="Knr4/Smi1-like_dom"/>
</dbReference>
<evidence type="ECO:0000259" key="1">
    <source>
        <dbReference type="SMART" id="SM00860"/>
    </source>
</evidence>
<evidence type="ECO:0000313" key="3">
    <source>
        <dbReference type="Proteomes" id="UP001649381"/>
    </source>
</evidence>
<feature type="domain" description="Knr4/Smi1-like" evidence="1">
    <location>
        <begin position="16"/>
        <end position="146"/>
    </location>
</feature>
<dbReference type="Gene3D" id="3.40.1580.10">
    <property type="entry name" value="SMI1/KNR4-like"/>
    <property type="match status" value="1"/>
</dbReference>
<organism evidence="2 3">
    <name type="scientific">Pseudalkalibacillus berkeleyi</name>
    <dbReference type="NCBI Taxonomy" id="1069813"/>
    <lineage>
        <taxon>Bacteria</taxon>
        <taxon>Bacillati</taxon>
        <taxon>Bacillota</taxon>
        <taxon>Bacilli</taxon>
        <taxon>Bacillales</taxon>
        <taxon>Fictibacillaceae</taxon>
        <taxon>Pseudalkalibacillus</taxon>
    </lineage>
</organism>